<dbReference type="NCBIfam" id="TIGR00827">
    <property type="entry name" value="EIIC-GAT"/>
    <property type="match status" value="1"/>
</dbReference>
<evidence type="ECO:0000256" key="3">
    <source>
        <dbReference type="ARBA" id="ARBA00022475"/>
    </source>
</evidence>
<evidence type="ECO:0000256" key="9">
    <source>
        <dbReference type="SAM" id="Phobius"/>
    </source>
</evidence>
<feature type="transmembrane region" description="Helical" evidence="9">
    <location>
        <begin position="417"/>
        <end position="435"/>
    </location>
</feature>
<evidence type="ECO:0000259" key="10">
    <source>
        <dbReference type="PROSITE" id="PS51104"/>
    </source>
</evidence>
<feature type="transmembrane region" description="Helical" evidence="9">
    <location>
        <begin position="41"/>
        <end position="58"/>
    </location>
</feature>
<name>A0AAU8BTG9_9VIBR</name>
<feature type="transmembrane region" description="Helical" evidence="9">
    <location>
        <begin position="12"/>
        <end position="29"/>
    </location>
</feature>
<evidence type="ECO:0000256" key="7">
    <source>
        <dbReference type="ARBA" id="ARBA00022989"/>
    </source>
</evidence>
<evidence type="ECO:0000313" key="11">
    <source>
        <dbReference type="EMBL" id="XCD18954.1"/>
    </source>
</evidence>
<keyword evidence="8 9" id="KW-0472">Membrane</keyword>
<keyword evidence="6 9" id="KW-0812">Transmembrane</keyword>
<accession>A0AAU8BTG9</accession>
<dbReference type="InterPro" id="IPR013014">
    <property type="entry name" value="PTS_EIIC_2"/>
</dbReference>
<organism evidence="11">
    <name type="scientific">Vibrio chaetopteri</name>
    <dbReference type="NCBI Taxonomy" id="3016528"/>
    <lineage>
        <taxon>Bacteria</taxon>
        <taxon>Pseudomonadati</taxon>
        <taxon>Pseudomonadota</taxon>
        <taxon>Gammaproteobacteria</taxon>
        <taxon>Vibrionales</taxon>
        <taxon>Vibrionaceae</taxon>
        <taxon>Vibrio</taxon>
    </lineage>
</organism>
<evidence type="ECO:0000256" key="4">
    <source>
        <dbReference type="ARBA" id="ARBA00022597"/>
    </source>
</evidence>
<keyword evidence="7 9" id="KW-1133">Transmembrane helix</keyword>
<feature type="transmembrane region" description="Helical" evidence="9">
    <location>
        <begin position="178"/>
        <end position="198"/>
    </location>
</feature>
<dbReference type="PROSITE" id="PS51104">
    <property type="entry name" value="PTS_EIIC_TYPE_2"/>
    <property type="match status" value="1"/>
</dbReference>
<evidence type="ECO:0000256" key="2">
    <source>
        <dbReference type="ARBA" id="ARBA00022448"/>
    </source>
</evidence>
<comment type="subcellular location">
    <subcellularLocation>
        <location evidence="1">Cell membrane</location>
        <topology evidence="1">Multi-pass membrane protein</topology>
    </subcellularLocation>
</comment>
<dbReference type="InterPro" id="IPR013853">
    <property type="entry name" value="EIIC-GAT"/>
</dbReference>
<feature type="transmembrane region" description="Helical" evidence="9">
    <location>
        <begin position="306"/>
        <end position="323"/>
    </location>
</feature>
<reference evidence="11" key="1">
    <citation type="submission" date="2023-01" db="EMBL/GenBank/DDBJ databases">
        <title>Vibrio sp. CB1-14 genome sequencing.</title>
        <authorList>
            <person name="Otstavnykh N."/>
            <person name="Isaeva M."/>
            <person name="Meleshko D."/>
        </authorList>
    </citation>
    <scope>NUCLEOTIDE SEQUENCE</scope>
    <source>
        <strain evidence="11">CB1-14</strain>
    </source>
</reference>
<dbReference type="Pfam" id="PF03611">
    <property type="entry name" value="EIIC-GAT"/>
    <property type="match status" value="1"/>
</dbReference>
<gene>
    <name evidence="11" type="ORF">PG915_19655</name>
</gene>
<dbReference type="EMBL" id="CP115921">
    <property type="protein sequence ID" value="XCD18954.1"/>
    <property type="molecule type" value="Genomic_DNA"/>
</dbReference>
<dbReference type="GO" id="GO:0015577">
    <property type="term" value="F:galactitol transmembrane transporter activity"/>
    <property type="evidence" value="ECO:0007669"/>
    <property type="project" value="InterPro"/>
</dbReference>
<feature type="transmembrane region" description="Helical" evidence="9">
    <location>
        <begin position="353"/>
        <end position="371"/>
    </location>
</feature>
<dbReference type="GO" id="GO:0009401">
    <property type="term" value="P:phosphoenolpyruvate-dependent sugar phosphotransferase system"/>
    <property type="evidence" value="ECO:0007669"/>
    <property type="project" value="UniProtKB-KW"/>
</dbReference>
<evidence type="ECO:0000256" key="1">
    <source>
        <dbReference type="ARBA" id="ARBA00004651"/>
    </source>
</evidence>
<evidence type="ECO:0000256" key="5">
    <source>
        <dbReference type="ARBA" id="ARBA00022683"/>
    </source>
</evidence>
<feature type="transmembrane region" description="Helical" evidence="9">
    <location>
        <begin position="218"/>
        <end position="240"/>
    </location>
</feature>
<protein>
    <submittedName>
        <fullName evidence="11">PTS galactitol transporter subunit IIC</fullName>
    </submittedName>
</protein>
<keyword evidence="3" id="KW-1003">Cell membrane</keyword>
<feature type="transmembrane region" description="Helical" evidence="9">
    <location>
        <begin position="89"/>
        <end position="113"/>
    </location>
</feature>
<feature type="domain" description="PTS EIIC type-2" evidence="10">
    <location>
        <begin position="6"/>
        <end position="435"/>
    </location>
</feature>
<dbReference type="PANTHER" id="PTHR37324:SF2">
    <property type="entry name" value="PTS SYSTEM GALACTITOL-SPECIFIC EIIC COMPONENT"/>
    <property type="match status" value="1"/>
</dbReference>
<keyword evidence="5" id="KW-0598">Phosphotransferase system</keyword>
<dbReference type="GO" id="GO:0005886">
    <property type="term" value="C:plasma membrane"/>
    <property type="evidence" value="ECO:0007669"/>
    <property type="project" value="UniProtKB-SubCell"/>
</dbReference>
<dbReference type="PIRSF" id="PIRSF006304">
    <property type="entry name" value="GatC"/>
    <property type="match status" value="1"/>
</dbReference>
<dbReference type="InterPro" id="IPR004703">
    <property type="entry name" value="PTS_sugar-sp_permease"/>
</dbReference>
<dbReference type="AlphaFoldDB" id="A0AAU8BTG9"/>
<dbReference type="KEGG" id="vck:PG915_19655"/>
<keyword evidence="4" id="KW-0762">Sugar transport</keyword>
<proteinExistence type="predicted"/>
<evidence type="ECO:0000256" key="8">
    <source>
        <dbReference type="ARBA" id="ARBA00023136"/>
    </source>
</evidence>
<dbReference type="PANTHER" id="PTHR37324">
    <property type="entry name" value="PTS SYSTEM GALACTITOL-SPECIFIC EIIC COMPONENT"/>
    <property type="match status" value="1"/>
</dbReference>
<dbReference type="RefSeq" id="WP_353500091.1">
    <property type="nucleotide sequence ID" value="NZ_CP115921.1"/>
</dbReference>
<keyword evidence="2" id="KW-0813">Transport</keyword>
<evidence type="ECO:0000256" key="6">
    <source>
        <dbReference type="ARBA" id="ARBA00022692"/>
    </source>
</evidence>
<feature type="transmembrane region" description="Helical" evidence="9">
    <location>
        <begin position="134"/>
        <end position="158"/>
    </location>
</feature>
<sequence length="457" mass="48825">MLNEIIRYVLDLGPTVMLPIVIMIFSMAFGMKLGDAFKSGLHIGIGFVGIGLVIGLMLESIGPAAQEMTANFGIELSVVDLGWPGTAPITWASEMALIAIPIAIAVNILMLVSKMTRVVNVDIWNIWHMTFTGAMVHMATDSYMLGIVGVIVHAAFAYKLGDWFARDTKNYFGLDGIAVPHGTSAYCGPIAVMVDAIIEKIPGLRNIHFSTDGIQKKFGAFGEPVVVGFIMGLAIGLLAGYDLQNVLQLAVKTAAVMLLMPRVIKPIMDGLNPIAKQARARLQSKFGGDDYLIGLDPALLLGQTNVVSASLMFIPLTIFIAVLLPGNAILPFGDLATIGFFVAMGVAVHSGNLFRTIISGSIIMAGTLWIATQTIPFLTKLGQTTGHVTGSNLIGSMDQGGAPITYILIELFRLENLGGLIIIGGIYSVAVAMTWSRAKQYEKQVQQEKEALTEANA</sequence>